<comment type="caution">
    <text evidence="2">The sequence shown here is derived from an EMBL/GenBank/DDBJ whole genome shotgun (WGS) entry which is preliminary data.</text>
</comment>
<accession>A0ABQ6MFK6</accession>
<name>A0ABQ6MFK6_9STRA</name>
<sequence>MLTEETCTEKVLEKERKARRTTKIAVGGLPYWKDGGKSRRDLMRTASGSPEMDAAAAAERADAVRKAEEEEAARKKAEEDPKASIKKKAKLGWKNIKSVATTHLDKTEVSEEGVKKMMMSTVRAVNETGEKDIADPIERLQREEERKRLEREEEEKNKARQWKKCIPNTTYFKTAGVSDHKKSKFLAFDTVLDVDAAGLRGMSVKPADVLKESVARIREARGRGGADFMEKKVSVLKDVKGLVAGGGEGKRLGDLEEWQIYHVEKCLEDRKEGKSLPNLMGLRGKFKLSTRAPPELI</sequence>
<feature type="region of interest" description="Disordered" evidence="1">
    <location>
        <begin position="28"/>
        <end position="87"/>
    </location>
</feature>
<protein>
    <submittedName>
        <fullName evidence="2">Uncharacterized protein</fullName>
    </submittedName>
</protein>
<feature type="compositionally biased region" description="Basic and acidic residues" evidence="1">
    <location>
        <begin position="59"/>
        <end position="83"/>
    </location>
</feature>
<feature type="compositionally biased region" description="Basic and acidic residues" evidence="1">
    <location>
        <begin position="34"/>
        <end position="43"/>
    </location>
</feature>
<proteinExistence type="predicted"/>
<evidence type="ECO:0000256" key="1">
    <source>
        <dbReference type="SAM" id="MobiDB-lite"/>
    </source>
</evidence>
<dbReference type="EMBL" id="BRYB01005492">
    <property type="protein sequence ID" value="GMI25151.1"/>
    <property type="molecule type" value="Genomic_DNA"/>
</dbReference>
<organism evidence="2 3">
    <name type="scientific">Tetraparma gracilis</name>
    <dbReference type="NCBI Taxonomy" id="2962635"/>
    <lineage>
        <taxon>Eukaryota</taxon>
        <taxon>Sar</taxon>
        <taxon>Stramenopiles</taxon>
        <taxon>Ochrophyta</taxon>
        <taxon>Bolidophyceae</taxon>
        <taxon>Parmales</taxon>
        <taxon>Triparmaceae</taxon>
        <taxon>Tetraparma</taxon>
    </lineage>
</organism>
<evidence type="ECO:0000313" key="3">
    <source>
        <dbReference type="Proteomes" id="UP001165060"/>
    </source>
</evidence>
<reference evidence="2 3" key="1">
    <citation type="journal article" date="2023" name="Commun. Biol.">
        <title>Genome analysis of Parmales, the sister group of diatoms, reveals the evolutionary specialization of diatoms from phago-mixotrophs to photoautotrophs.</title>
        <authorList>
            <person name="Ban H."/>
            <person name="Sato S."/>
            <person name="Yoshikawa S."/>
            <person name="Yamada K."/>
            <person name="Nakamura Y."/>
            <person name="Ichinomiya M."/>
            <person name="Sato N."/>
            <person name="Blanc-Mathieu R."/>
            <person name="Endo H."/>
            <person name="Kuwata A."/>
            <person name="Ogata H."/>
        </authorList>
    </citation>
    <scope>NUCLEOTIDE SEQUENCE [LARGE SCALE GENOMIC DNA]</scope>
</reference>
<evidence type="ECO:0000313" key="2">
    <source>
        <dbReference type="EMBL" id="GMI25151.1"/>
    </source>
</evidence>
<dbReference type="Proteomes" id="UP001165060">
    <property type="component" value="Unassembled WGS sequence"/>
</dbReference>
<keyword evidence="3" id="KW-1185">Reference proteome</keyword>
<gene>
    <name evidence="2" type="ORF">TeGR_g11244</name>
</gene>